<reference evidence="2 3" key="1">
    <citation type="submission" date="2016-03" db="EMBL/GenBank/DDBJ databases">
        <authorList>
            <person name="Ploux O."/>
        </authorList>
    </citation>
    <scope>NUCLEOTIDE SEQUENCE [LARGE SCALE GENOMIC DNA]</scope>
    <source>
        <strain evidence="2 3">UAMH 11012</strain>
    </source>
</reference>
<sequence length="499" mass="55905">MQFCVPEKTSRPCSTFLATIAPTIPSPGNQIPQLEARSYQYIEARAVARLLSESTRDHKGQAQIPQAVQQDVESRDYQDALFPEGMNKDTSSELGSDDIATSRCEKRFSTKQEFYINMGSLAFDTRACPLLFTALLSELHPELPEKISDEEINDKGKKDGLGKLLVCFQVFWFMAQSIARLAQSLPIGLLEASLNAFAHCKCVMLIFAAWWHKPLGVSFPTTITGELYPETLVYMCMVSFSADDYYEDTRDVEARRFTTCREKALSYGPVPGPMSVDFIATALGKAETTLGDREQALDPGLYLRDPEGVGTSLRLGASADRCLSYYNSYGPLVWMGRHPWKPLSAIEIRRWQLAAPIFRDYPRILDDVWTTGAHDVRHVLKVHRCSNFEGLFGGARDWFNSARPASKSVYTFDNSGPSLLMYAVACVAGVAYGGIHALAWNLPFRTHAEDILWKVCTTVVMSFAFLFAGFRCCVQLRVYEYLQQRTEKWSSTPLAPLGT</sequence>
<keyword evidence="1" id="KW-0812">Transmembrane</keyword>
<organism evidence="2 3">
    <name type="scientific">Phialocephala subalpina</name>
    <dbReference type="NCBI Taxonomy" id="576137"/>
    <lineage>
        <taxon>Eukaryota</taxon>
        <taxon>Fungi</taxon>
        <taxon>Dikarya</taxon>
        <taxon>Ascomycota</taxon>
        <taxon>Pezizomycotina</taxon>
        <taxon>Leotiomycetes</taxon>
        <taxon>Helotiales</taxon>
        <taxon>Mollisiaceae</taxon>
        <taxon>Phialocephala</taxon>
        <taxon>Phialocephala fortinii species complex</taxon>
    </lineage>
</organism>
<name>A0A1L7XGQ2_9HELO</name>
<dbReference type="Proteomes" id="UP000184330">
    <property type="component" value="Unassembled WGS sequence"/>
</dbReference>
<dbReference type="OrthoDB" id="9451547at2759"/>
<dbReference type="STRING" id="576137.A0A1L7XGQ2"/>
<proteinExistence type="predicted"/>
<gene>
    <name evidence="2" type="ORF">PAC_14109</name>
</gene>
<keyword evidence="1" id="KW-0472">Membrane</keyword>
<dbReference type="PANTHER" id="PTHR35043">
    <property type="entry name" value="TRANSCRIPTION FACTOR DOMAIN-CONTAINING PROTEIN"/>
    <property type="match status" value="1"/>
</dbReference>
<protein>
    <submittedName>
        <fullName evidence="2">Uncharacterized protein</fullName>
    </submittedName>
</protein>
<keyword evidence="1" id="KW-1133">Transmembrane helix</keyword>
<dbReference type="PANTHER" id="PTHR35043:SF7">
    <property type="entry name" value="TRANSCRIPTION FACTOR DOMAIN-CONTAINING PROTEIN"/>
    <property type="match status" value="1"/>
</dbReference>
<accession>A0A1L7XGQ2</accession>
<evidence type="ECO:0000256" key="1">
    <source>
        <dbReference type="SAM" id="Phobius"/>
    </source>
</evidence>
<feature type="transmembrane region" description="Helical" evidence="1">
    <location>
        <begin position="451"/>
        <end position="470"/>
    </location>
</feature>
<dbReference type="EMBL" id="FJOG01000026">
    <property type="protein sequence ID" value="CZR64211.1"/>
    <property type="molecule type" value="Genomic_DNA"/>
</dbReference>
<evidence type="ECO:0000313" key="3">
    <source>
        <dbReference type="Proteomes" id="UP000184330"/>
    </source>
</evidence>
<dbReference type="AlphaFoldDB" id="A0A1L7XGQ2"/>
<feature type="transmembrane region" description="Helical" evidence="1">
    <location>
        <begin position="419"/>
        <end position="439"/>
    </location>
</feature>
<evidence type="ECO:0000313" key="2">
    <source>
        <dbReference type="EMBL" id="CZR64211.1"/>
    </source>
</evidence>
<keyword evidence="3" id="KW-1185">Reference proteome</keyword>